<dbReference type="GO" id="GO:0003677">
    <property type="term" value="F:DNA binding"/>
    <property type="evidence" value="ECO:0007669"/>
    <property type="project" value="UniProtKB-KW"/>
</dbReference>
<keyword evidence="1" id="KW-0805">Transcription regulation</keyword>
<evidence type="ECO:0000256" key="5">
    <source>
        <dbReference type="SAM" id="MobiDB-lite"/>
    </source>
</evidence>
<dbReference type="InterPro" id="IPR001789">
    <property type="entry name" value="Sig_transdc_resp-reg_receiver"/>
</dbReference>
<dbReference type="PROSITE" id="PS00622">
    <property type="entry name" value="HTH_LUXR_1"/>
    <property type="match status" value="1"/>
</dbReference>
<dbReference type="SUPFAM" id="SSF46894">
    <property type="entry name" value="C-terminal effector domain of the bipartite response regulators"/>
    <property type="match status" value="1"/>
</dbReference>
<dbReference type="InterPro" id="IPR000792">
    <property type="entry name" value="Tscrpt_reg_LuxR_C"/>
</dbReference>
<dbReference type="InterPro" id="IPR011006">
    <property type="entry name" value="CheY-like_superfamily"/>
</dbReference>
<evidence type="ECO:0000313" key="8">
    <source>
        <dbReference type="EMBL" id="XCG62363.1"/>
    </source>
</evidence>
<name>A0AAU8DJN8_9ACTN</name>
<feature type="domain" description="HTH luxR-type" evidence="6">
    <location>
        <begin position="158"/>
        <end position="223"/>
    </location>
</feature>
<proteinExistence type="predicted"/>
<dbReference type="GO" id="GO:0000160">
    <property type="term" value="P:phosphorelay signal transduction system"/>
    <property type="evidence" value="ECO:0007669"/>
    <property type="project" value="InterPro"/>
</dbReference>
<dbReference type="SUPFAM" id="SSF52172">
    <property type="entry name" value="CheY-like"/>
    <property type="match status" value="1"/>
</dbReference>
<dbReference type="PROSITE" id="PS50043">
    <property type="entry name" value="HTH_LUXR_2"/>
    <property type="match status" value="1"/>
</dbReference>
<dbReference type="PANTHER" id="PTHR44688">
    <property type="entry name" value="DNA-BINDING TRANSCRIPTIONAL ACTIVATOR DEVR_DOSR"/>
    <property type="match status" value="1"/>
</dbReference>
<evidence type="ECO:0000256" key="4">
    <source>
        <dbReference type="PROSITE-ProRule" id="PRU00169"/>
    </source>
</evidence>
<dbReference type="CDD" id="cd06170">
    <property type="entry name" value="LuxR_C_like"/>
    <property type="match status" value="1"/>
</dbReference>
<keyword evidence="3" id="KW-0804">Transcription</keyword>
<dbReference type="RefSeq" id="WP_353647978.1">
    <property type="nucleotide sequence ID" value="NZ_CP159218.1"/>
</dbReference>
<dbReference type="PROSITE" id="PS50110">
    <property type="entry name" value="RESPONSE_REGULATORY"/>
    <property type="match status" value="1"/>
</dbReference>
<gene>
    <name evidence="8" type="ORF">ABLG96_13985</name>
</gene>
<feature type="domain" description="Response regulatory" evidence="7">
    <location>
        <begin position="49"/>
        <end position="163"/>
    </location>
</feature>
<dbReference type="PANTHER" id="PTHR44688:SF16">
    <property type="entry name" value="DNA-BINDING TRANSCRIPTIONAL ACTIVATOR DEVR_DOSR"/>
    <property type="match status" value="1"/>
</dbReference>
<evidence type="ECO:0000259" key="7">
    <source>
        <dbReference type="PROSITE" id="PS50110"/>
    </source>
</evidence>
<dbReference type="EMBL" id="CP159218">
    <property type="protein sequence ID" value="XCG62363.1"/>
    <property type="molecule type" value="Genomic_DNA"/>
</dbReference>
<reference evidence="8" key="1">
    <citation type="submission" date="2024-05" db="EMBL/GenBank/DDBJ databases">
        <authorList>
            <person name="Cai S.Y."/>
            <person name="Jin L.M."/>
            <person name="Li H.R."/>
        </authorList>
    </citation>
    <scope>NUCLEOTIDE SEQUENCE</scope>
    <source>
        <strain evidence="8">A5-74</strain>
    </source>
</reference>
<dbReference type="Gene3D" id="1.10.10.10">
    <property type="entry name" value="Winged helix-like DNA-binding domain superfamily/Winged helix DNA-binding domain"/>
    <property type="match status" value="1"/>
</dbReference>
<accession>A0AAU8DJN8</accession>
<dbReference type="SMART" id="SM00421">
    <property type="entry name" value="HTH_LUXR"/>
    <property type="match status" value="1"/>
</dbReference>
<protein>
    <submittedName>
        <fullName evidence="8">Response regulator transcription factor</fullName>
    </submittedName>
</protein>
<dbReference type="InterPro" id="IPR036388">
    <property type="entry name" value="WH-like_DNA-bd_sf"/>
</dbReference>
<dbReference type="Pfam" id="PF00196">
    <property type="entry name" value="GerE"/>
    <property type="match status" value="1"/>
</dbReference>
<dbReference type="GO" id="GO:0006355">
    <property type="term" value="P:regulation of DNA-templated transcription"/>
    <property type="evidence" value="ECO:0007669"/>
    <property type="project" value="InterPro"/>
</dbReference>
<comment type="caution">
    <text evidence="4">Lacks conserved residue(s) required for the propagation of feature annotation.</text>
</comment>
<evidence type="ECO:0000259" key="6">
    <source>
        <dbReference type="PROSITE" id="PS50043"/>
    </source>
</evidence>
<dbReference type="InterPro" id="IPR016032">
    <property type="entry name" value="Sig_transdc_resp-reg_C-effctor"/>
</dbReference>
<keyword evidence="2" id="KW-0238">DNA-binding</keyword>
<evidence type="ECO:0000256" key="2">
    <source>
        <dbReference type="ARBA" id="ARBA00023125"/>
    </source>
</evidence>
<dbReference type="Gene3D" id="3.40.50.2300">
    <property type="match status" value="1"/>
</dbReference>
<sequence>METTTMLPWGSAGQPEGAARTEADPATGLRLPRPRVGAAESIPSMSTVRVLVADPDPESRHALQNALTASGADTVDEATDETELTRRVSDGRGGDLLLVSLAFGSSTAPLIAAARADGWTRVIALSPQGEIGAVIDAVGAGAHGILLGRRSGPPPAHVPSTINDLSAREVEVLNLVADGRSNKWIGEQLSLSALTVKSHLARIGRKLGTGDRAHMVALALRAGVIS</sequence>
<feature type="region of interest" description="Disordered" evidence="5">
    <location>
        <begin position="1"/>
        <end position="31"/>
    </location>
</feature>
<evidence type="ECO:0000256" key="3">
    <source>
        <dbReference type="ARBA" id="ARBA00023163"/>
    </source>
</evidence>
<evidence type="ECO:0000256" key="1">
    <source>
        <dbReference type="ARBA" id="ARBA00023015"/>
    </source>
</evidence>
<dbReference type="PRINTS" id="PR00038">
    <property type="entry name" value="HTHLUXR"/>
</dbReference>
<dbReference type="AlphaFoldDB" id="A0AAU8DJN8"/>
<organism evidence="8">
    <name type="scientific">Nakamurella sp. A5-74</name>
    <dbReference type="NCBI Taxonomy" id="3158264"/>
    <lineage>
        <taxon>Bacteria</taxon>
        <taxon>Bacillati</taxon>
        <taxon>Actinomycetota</taxon>
        <taxon>Actinomycetes</taxon>
        <taxon>Nakamurellales</taxon>
        <taxon>Nakamurellaceae</taxon>
        <taxon>Nakamurella</taxon>
    </lineage>
</organism>